<evidence type="ECO:0000256" key="1">
    <source>
        <dbReference type="ARBA" id="ARBA00007623"/>
    </source>
</evidence>
<dbReference type="PANTHER" id="PTHR10183">
    <property type="entry name" value="CALPAIN"/>
    <property type="match status" value="1"/>
</dbReference>
<feature type="region of interest" description="Disordered" evidence="4">
    <location>
        <begin position="1"/>
        <end position="50"/>
    </location>
</feature>
<dbReference type="SMART" id="SM00230">
    <property type="entry name" value="CysPc"/>
    <property type="match status" value="1"/>
</dbReference>
<dbReference type="OrthoDB" id="424753at2759"/>
<dbReference type="SUPFAM" id="SSF54001">
    <property type="entry name" value="Cysteine proteinases"/>
    <property type="match status" value="1"/>
</dbReference>
<feature type="compositionally biased region" description="Basic and acidic residues" evidence="4">
    <location>
        <begin position="646"/>
        <end position="656"/>
    </location>
</feature>
<dbReference type="AlphaFoldDB" id="A0A9P9GE28"/>
<dbReference type="PROSITE" id="PS00139">
    <property type="entry name" value="THIOL_PROTEASE_CYS"/>
    <property type="match status" value="1"/>
</dbReference>
<accession>A0A9P9GE28</accession>
<dbReference type="Pfam" id="PF00648">
    <property type="entry name" value="Peptidase_C2"/>
    <property type="match status" value="2"/>
</dbReference>
<name>A0A9P9GE28_FUSSL</name>
<dbReference type="GO" id="GO:0004198">
    <property type="term" value="F:calcium-dependent cysteine-type endopeptidase activity"/>
    <property type="evidence" value="ECO:0007669"/>
    <property type="project" value="InterPro"/>
</dbReference>
<dbReference type="InterPro" id="IPR001300">
    <property type="entry name" value="Peptidase_C2_calpain_cat"/>
</dbReference>
<evidence type="ECO:0000313" key="7">
    <source>
        <dbReference type="Proteomes" id="UP000736672"/>
    </source>
</evidence>
<gene>
    <name evidence="6" type="ORF">B0J15DRAFT_516443</name>
</gene>
<reference evidence="6" key="1">
    <citation type="journal article" date="2021" name="Nat. Commun.">
        <title>Genetic determinants of endophytism in the Arabidopsis root mycobiome.</title>
        <authorList>
            <person name="Mesny F."/>
            <person name="Miyauchi S."/>
            <person name="Thiergart T."/>
            <person name="Pickel B."/>
            <person name="Atanasova L."/>
            <person name="Karlsson M."/>
            <person name="Huettel B."/>
            <person name="Barry K.W."/>
            <person name="Haridas S."/>
            <person name="Chen C."/>
            <person name="Bauer D."/>
            <person name="Andreopoulos W."/>
            <person name="Pangilinan J."/>
            <person name="LaButti K."/>
            <person name="Riley R."/>
            <person name="Lipzen A."/>
            <person name="Clum A."/>
            <person name="Drula E."/>
            <person name="Henrissat B."/>
            <person name="Kohler A."/>
            <person name="Grigoriev I.V."/>
            <person name="Martin F.M."/>
            <person name="Hacquard S."/>
        </authorList>
    </citation>
    <scope>NUCLEOTIDE SEQUENCE</scope>
    <source>
        <strain evidence="6">FSSC 5 MPI-SDFR-AT-0091</strain>
    </source>
</reference>
<dbReference type="InterPro" id="IPR022684">
    <property type="entry name" value="Calpain_cysteine_protease"/>
</dbReference>
<dbReference type="GO" id="GO:0006508">
    <property type="term" value="P:proteolysis"/>
    <property type="evidence" value="ECO:0007669"/>
    <property type="project" value="InterPro"/>
</dbReference>
<feature type="domain" description="Calpain catalytic" evidence="5">
    <location>
        <begin position="145"/>
        <end position="389"/>
    </location>
</feature>
<proteinExistence type="inferred from homology"/>
<dbReference type="Proteomes" id="UP000736672">
    <property type="component" value="Unassembled WGS sequence"/>
</dbReference>
<feature type="compositionally biased region" description="Acidic residues" evidence="4">
    <location>
        <begin position="672"/>
        <end position="683"/>
    </location>
</feature>
<dbReference type="Gene3D" id="3.90.70.10">
    <property type="entry name" value="Cysteine proteinases"/>
    <property type="match status" value="1"/>
</dbReference>
<comment type="caution">
    <text evidence="3">Lacks conserved residue(s) required for the propagation of feature annotation.</text>
</comment>
<dbReference type="PROSITE" id="PS50203">
    <property type="entry name" value="CALPAIN_CAT"/>
    <property type="match status" value="1"/>
</dbReference>
<comment type="caution">
    <text evidence="6">The sequence shown here is derived from an EMBL/GenBank/DDBJ whole genome shotgun (WGS) entry which is preliminary data.</text>
</comment>
<comment type="similarity">
    <text evidence="1">Belongs to the peptidase C2 family.</text>
</comment>
<feature type="active site" evidence="2">
    <location>
        <position position="309"/>
    </location>
</feature>
<evidence type="ECO:0000256" key="3">
    <source>
        <dbReference type="PROSITE-ProRule" id="PRU00239"/>
    </source>
</evidence>
<dbReference type="PRINTS" id="PR00704">
    <property type="entry name" value="CALPAIN"/>
</dbReference>
<dbReference type="InterPro" id="IPR000169">
    <property type="entry name" value="Pept_cys_AS"/>
</dbReference>
<evidence type="ECO:0000256" key="2">
    <source>
        <dbReference type="PIRSR" id="PIRSR622684-1"/>
    </source>
</evidence>
<evidence type="ECO:0000313" key="6">
    <source>
        <dbReference type="EMBL" id="KAH7237835.1"/>
    </source>
</evidence>
<feature type="active site" evidence="2">
    <location>
        <position position="173"/>
    </location>
</feature>
<keyword evidence="7" id="KW-1185">Reference proteome</keyword>
<evidence type="ECO:0000256" key="4">
    <source>
        <dbReference type="SAM" id="MobiDB-lite"/>
    </source>
</evidence>
<feature type="compositionally biased region" description="Basic residues" evidence="4">
    <location>
        <begin position="28"/>
        <end position="37"/>
    </location>
</feature>
<organism evidence="6 7">
    <name type="scientific">Fusarium solani</name>
    <name type="common">Filamentous fungus</name>
    <dbReference type="NCBI Taxonomy" id="169388"/>
    <lineage>
        <taxon>Eukaryota</taxon>
        <taxon>Fungi</taxon>
        <taxon>Dikarya</taxon>
        <taxon>Ascomycota</taxon>
        <taxon>Pezizomycotina</taxon>
        <taxon>Sordariomycetes</taxon>
        <taxon>Hypocreomycetidae</taxon>
        <taxon>Hypocreales</taxon>
        <taxon>Nectriaceae</taxon>
        <taxon>Fusarium</taxon>
        <taxon>Fusarium solani species complex</taxon>
    </lineage>
</organism>
<dbReference type="InterPro" id="IPR038765">
    <property type="entry name" value="Papain-like_cys_pep_sf"/>
</dbReference>
<sequence length="739" mass="84225">MHSHSSSSESDGSGRPRKQSTVTITRNNGRKKRRRDFRLRTPSTAPGMDFSAATLENPCRPPLDPSRSLLLDPYERTAEKCRRIVQNQAEECKRVGMRYEDHDWDLDRDLKQKKGHCLNSLGSQRFKLDKDTLLSPSALTPRSVKRVHEIFDNPTFMKNVNGGDVQQGALGNCWFTGALTALGNVPDELKRICVAYDTEVGIYAFVFFRDGEWIQTIIDDKLYLNREDNEEVYRNTYQTGSKALFFAQCRDQNETWVPLVEKAYAKAHGDYASLSGGWMSEANDEFLFGASTGYLGRNYVRPDGISEGHCYVVMDARMLESGERLVKLRDPRGKVGEGTWKGPWSDGFKEWTTQANKELGHTFGSDSVFWVSYEDFMKKFTHLDCMRRFRGLDWRCCQRWIAVDIPWKAEYYKKFQFNLTKNSPLCLVLSQLDRRYYVGLWGQYSFHLDFRLHKEDSPDAEDYVARPHGHYVMDRSVSVDLAELPAGNYVVHLKVTCERDVNAYSVEEVVEHECRNRVENKKFAQASECRQKRRRLDGICADQRRASKRERSRGQGREAWSRADRLGEEYNAEAEAKVSEAVERLTASLGAKHSMALRPSLVPTRMFWIPLRTQDPESPKAETAGAVSISPGSPHLTPKSVESEDGAARNKQEVRPIDGATPALFEEKEPCLPDDDETEEEGAPDPWNAVCVVGIRVYSEDSGLELHTMMEGDEFLERHENVPLNLTTGAQRQGVQGEV</sequence>
<dbReference type="PANTHER" id="PTHR10183:SF397">
    <property type="entry name" value="CALPAIN CATALYTIC DOMAIN-CONTAINING PROTEIN"/>
    <property type="match status" value="1"/>
</dbReference>
<feature type="compositionally biased region" description="Low complexity" evidence="4">
    <location>
        <begin position="1"/>
        <end position="13"/>
    </location>
</feature>
<dbReference type="EMBL" id="JAGTJS010000022">
    <property type="protein sequence ID" value="KAH7237835.1"/>
    <property type="molecule type" value="Genomic_DNA"/>
</dbReference>
<evidence type="ECO:0000259" key="5">
    <source>
        <dbReference type="PROSITE" id="PS50203"/>
    </source>
</evidence>
<protein>
    <recommendedName>
        <fullName evidence="5">Calpain catalytic domain-containing protein</fullName>
    </recommendedName>
</protein>
<feature type="region of interest" description="Disordered" evidence="4">
    <location>
        <begin position="615"/>
        <end position="686"/>
    </location>
</feature>